<dbReference type="Proteomes" id="UP000813463">
    <property type="component" value="Chromosome 6"/>
</dbReference>
<keyword evidence="2" id="KW-1185">Reference proteome</keyword>
<dbReference type="RefSeq" id="XP_056688368.1">
    <property type="nucleotide sequence ID" value="XM_056832390.1"/>
</dbReference>
<keyword evidence="1" id="KW-0732">Signal</keyword>
<dbReference type="GeneID" id="110787330"/>
<feature type="chain" id="PRO_5045025165" description="Secreted protein" evidence="1">
    <location>
        <begin position="25"/>
        <end position="105"/>
    </location>
</feature>
<evidence type="ECO:0000256" key="1">
    <source>
        <dbReference type="SAM" id="SignalP"/>
    </source>
</evidence>
<feature type="signal peptide" evidence="1">
    <location>
        <begin position="1"/>
        <end position="24"/>
    </location>
</feature>
<evidence type="ECO:0008006" key="5">
    <source>
        <dbReference type="Google" id="ProtNLM"/>
    </source>
</evidence>
<sequence length="105" mass="11716">MFFILHFTISAVAVTLPLVPSTHRQTLPQSTFQSCCKMLSSSCLFYRPAVRPAQFAVFSVMSFPSQGVDVSLKLSWLRSQLADDGCSCIMITKIDKIAWLLNLII</sequence>
<organism evidence="2 3">
    <name type="scientific">Spinacia oleracea</name>
    <name type="common">Spinach</name>
    <dbReference type="NCBI Taxonomy" id="3562"/>
    <lineage>
        <taxon>Eukaryota</taxon>
        <taxon>Viridiplantae</taxon>
        <taxon>Streptophyta</taxon>
        <taxon>Embryophyta</taxon>
        <taxon>Tracheophyta</taxon>
        <taxon>Spermatophyta</taxon>
        <taxon>Magnoliopsida</taxon>
        <taxon>eudicotyledons</taxon>
        <taxon>Gunneridae</taxon>
        <taxon>Pentapetalae</taxon>
        <taxon>Caryophyllales</taxon>
        <taxon>Chenopodiaceae</taxon>
        <taxon>Chenopodioideae</taxon>
        <taxon>Anserineae</taxon>
        <taxon>Spinacia</taxon>
    </lineage>
</organism>
<dbReference type="InterPro" id="IPR029149">
    <property type="entry name" value="Creatin/AminoP/Spt16_N"/>
</dbReference>
<evidence type="ECO:0000313" key="4">
    <source>
        <dbReference type="RefSeq" id="XP_056688369.1"/>
    </source>
</evidence>
<protein>
    <recommendedName>
        <fullName evidence="5">Secreted protein</fullName>
    </recommendedName>
</protein>
<dbReference type="RefSeq" id="XP_056688369.1">
    <property type="nucleotide sequence ID" value="XM_056832391.1"/>
</dbReference>
<accession>A0ABM3QYB0</accession>
<reference evidence="2" key="1">
    <citation type="journal article" date="2021" name="Nat. Commun.">
        <title>Genomic analyses provide insights into spinach domestication and the genetic basis of agronomic traits.</title>
        <authorList>
            <person name="Cai X."/>
            <person name="Sun X."/>
            <person name="Xu C."/>
            <person name="Sun H."/>
            <person name="Wang X."/>
            <person name="Ge C."/>
            <person name="Zhang Z."/>
            <person name="Wang Q."/>
            <person name="Fei Z."/>
            <person name="Jiao C."/>
            <person name="Wang Q."/>
        </authorList>
    </citation>
    <scope>NUCLEOTIDE SEQUENCE [LARGE SCALE GENOMIC DNA]</scope>
    <source>
        <strain evidence="2">cv. Varoflay</strain>
    </source>
</reference>
<evidence type="ECO:0000313" key="3">
    <source>
        <dbReference type="RefSeq" id="XP_056688368.1"/>
    </source>
</evidence>
<dbReference type="Pfam" id="PF16189">
    <property type="entry name" value="Creatinase_N_2"/>
    <property type="match status" value="1"/>
</dbReference>
<evidence type="ECO:0000313" key="2">
    <source>
        <dbReference type="Proteomes" id="UP000813463"/>
    </source>
</evidence>
<reference evidence="3 4" key="2">
    <citation type="submission" date="2025-05" db="UniProtKB">
        <authorList>
            <consortium name="RefSeq"/>
        </authorList>
    </citation>
    <scope>IDENTIFICATION</scope>
    <source>
        <tissue evidence="3 4">Leaf</tissue>
    </source>
</reference>
<gene>
    <name evidence="3 4" type="primary">LOC110787330</name>
</gene>
<dbReference type="Gene3D" id="3.40.350.10">
    <property type="entry name" value="Creatinase/prolidase N-terminal domain"/>
    <property type="match status" value="1"/>
</dbReference>
<proteinExistence type="predicted"/>
<name>A0ABM3QYB0_SPIOL</name>